<keyword evidence="10 14" id="KW-0560">Oxidoreductase</keyword>
<keyword evidence="17" id="KW-1185">Reference proteome</keyword>
<dbReference type="Proteomes" id="UP000006552">
    <property type="component" value="Chromosome"/>
</dbReference>
<dbReference type="OrthoDB" id="9800824at2"/>
<dbReference type="KEGG" id="eba:ebA1774"/>
<dbReference type="GO" id="GO:0005886">
    <property type="term" value="C:plasma membrane"/>
    <property type="evidence" value="ECO:0007669"/>
    <property type="project" value="UniProtKB-SubCell"/>
</dbReference>
<evidence type="ECO:0000256" key="14">
    <source>
        <dbReference type="HAMAP-Rule" id="MF_02239"/>
    </source>
</evidence>
<dbReference type="AlphaFoldDB" id="Q5P6H5"/>
<dbReference type="GO" id="GO:0006782">
    <property type="term" value="P:protoporphyrinogen IX biosynthetic process"/>
    <property type="evidence" value="ECO:0007669"/>
    <property type="project" value="UniProtKB-UniRule"/>
</dbReference>
<evidence type="ECO:0000313" key="17">
    <source>
        <dbReference type="Proteomes" id="UP000006552"/>
    </source>
</evidence>
<dbReference type="EMBL" id="CR555306">
    <property type="protein sequence ID" value="CAI07086.1"/>
    <property type="molecule type" value="Genomic_DNA"/>
</dbReference>
<dbReference type="HAMAP" id="MF_02239">
    <property type="entry name" value="HemJ"/>
    <property type="match status" value="1"/>
</dbReference>
<evidence type="ECO:0000256" key="6">
    <source>
        <dbReference type="ARBA" id="ARBA00022617"/>
    </source>
</evidence>
<dbReference type="PANTHER" id="PTHR40255">
    <property type="entry name" value="UPF0093 MEMBRANE PROTEIN SLR1790"/>
    <property type="match status" value="1"/>
</dbReference>
<proteinExistence type="inferred from homology"/>
<keyword evidence="12 14" id="KW-0472">Membrane</keyword>
<evidence type="ECO:0000256" key="5">
    <source>
        <dbReference type="ARBA" id="ARBA00022475"/>
    </source>
</evidence>
<dbReference type="Pfam" id="PF03653">
    <property type="entry name" value="UPF0093"/>
    <property type="match status" value="1"/>
</dbReference>
<evidence type="ECO:0000256" key="15">
    <source>
        <dbReference type="PIRNR" id="PIRNR004638"/>
    </source>
</evidence>
<dbReference type="GO" id="GO:0046872">
    <property type="term" value="F:metal ion binding"/>
    <property type="evidence" value="ECO:0007669"/>
    <property type="project" value="UniProtKB-UniRule"/>
</dbReference>
<feature type="transmembrane region" description="Helical" evidence="14">
    <location>
        <begin position="6"/>
        <end position="27"/>
    </location>
</feature>
<evidence type="ECO:0000256" key="13">
    <source>
        <dbReference type="ARBA" id="ARBA00048390"/>
    </source>
</evidence>
<dbReference type="STRING" id="76114.ebA1774"/>
<comment type="cofactor">
    <cofactor evidence="14 15">
        <name>heme b</name>
        <dbReference type="ChEBI" id="CHEBI:60344"/>
    </cofactor>
    <text evidence="14 15">Binds 1 heme b (iron(II)-protoporphyrin IX) group per subunit.</text>
</comment>
<keyword evidence="9 14" id="KW-1133">Transmembrane helix</keyword>
<dbReference type="EC" id="1.3.99.-" evidence="14 15"/>
<dbReference type="GO" id="GO:0070818">
    <property type="term" value="F:protoporphyrinogen oxidase activity"/>
    <property type="evidence" value="ECO:0007669"/>
    <property type="project" value="UniProtKB-UniRule"/>
</dbReference>
<comment type="function">
    <text evidence="14 15">Catalyzes the oxidation of protoporphyrinogen IX to protoporphyrin IX.</text>
</comment>
<dbReference type="HOGENOM" id="CLU_125006_0_1_4"/>
<gene>
    <name evidence="16" type="ORF">ebA1774</name>
</gene>
<evidence type="ECO:0000256" key="4">
    <source>
        <dbReference type="ARBA" id="ARBA00017504"/>
    </source>
</evidence>
<accession>Q5P6H5</accession>
<comment type="subunit">
    <text evidence="14">Homodimer.</text>
</comment>
<evidence type="ECO:0000256" key="1">
    <source>
        <dbReference type="ARBA" id="ARBA00004651"/>
    </source>
</evidence>
<organism evidence="16 17">
    <name type="scientific">Aromatoleum aromaticum (strain DSM 19018 / LMG 30748 / EbN1)</name>
    <name type="common">Azoarcus sp. (strain EbN1)</name>
    <dbReference type="NCBI Taxonomy" id="76114"/>
    <lineage>
        <taxon>Bacteria</taxon>
        <taxon>Pseudomonadati</taxon>
        <taxon>Pseudomonadota</taxon>
        <taxon>Betaproteobacteria</taxon>
        <taxon>Rhodocyclales</taxon>
        <taxon>Rhodocyclaceae</taxon>
        <taxon>Aromatoleum</taxon>
    </lineage>
</organism>
<comment type="pathway">
    <text evidence="2 14 15">Porphyrin-containing compound metabolism; protoporphyrin-IX biosynthesis; protoporphyrin-IX from protoporphyrinogen-IX: step 1/1.</text>
</comment>
<evidence type="ECO:0000256" key="11">
    <source>
        <dbReference type="ARBA" id="ARBA00023004"/>
    </source>
</evidence>
<evidence type="ECO:0000256" key="12">
    <source>
        <dbReference type="ARBA" id="ARBA00023136"/>
    </source>
</evidence>
<reference evidence="16 17" key="1">
    <citation type="journal article" date="2005" name="Arch. Microbiol.">
        <title>The genome sequence of an anaerobic aromatic-degrading denitrifying bacterium, strain EbN1.</title>
        <authorList>
            <person name="Rabus R."/>
            <person name="Kube M."/>
            <person name="Heider J."/>
            <person name="Beck A."/>
            <person name="Heitmann K."/>
            <person name="Widdel F."/>
            <person name="Reinhardt R."/>
        </authorList>
    </citation>
    <scope>NUCLEOTIDE SEQUENCE [LARGE SCALE GENOMIC DNA]</scope>
    <source>
        <strain evidence="16 17">EbN1</strain>
    </source>
</reference>
<evidence type="ECO:0000256" key="7">
    <source>
        <dbReference type="ARBA" id="ARBA00022692"/>
    </source>
</evidence>
<feature type="binding site" description="axial binding residue" evidence="14">
    <location>
        <position position="8"/>
    </location>
    <ligand>
        <name>heme</name>
        <dbReference type="ChEBI" id="CHEBI:30413"/>
    </ligand>
    <ligandPart>
        <name>Fe</name>
        <dbReference type="ChEBI" id="CHEBI:18248"/>
    </ligandPart>
</feature>
<name>Q5P6H5_AROAE</name>
<evidence type="ECO:0000256" key="8">
    <source>
        <dbReference type="ARBA" id="ARBA00022723"/>
    </source>
</evidence>
<comment type="subcellular location">
    <subcellularLocation>
        <location evidence="1 14">Cell membrane</location>
        <topology evidence="1 14">Multi-pass membrane protein</topology>
    </subcellularLocation>
</comment>
<dbReference type="PIRSF" id="PIRSF004638">
    <property type="entry name" value="UCP004638"/>
    <property type="match status" value="1"/>
</dbReference>
<evidence type="ECO:0000256" key="10">
    <source>
        <dbReference type="ARBA" id="ARBA00023002"/>
    </source>
</evidence>
<keyword evidence="8 14" id="KW-0479">Metal-binding</keyword>
<feature type="transmembrane region" description="Helical" evidence="14">
    <location>
        <begin position="118"/>
        <end position="136"/>
    </location>
</feature>
<keyword evidence="7 14" id="KW-0812">Transmembrane</keyword>
<sequence length="139" mass="16135">MLVVKALHITFVVSWFAGLFYLPRLFVNHAMVEDAATRERLALMEHKLYRFMTPLGILAVVLGFWLWFGFGDRFGNAGWLHAKTLLVVFLIAYHLYCGRLMRDFAAGRNTRSHVWFRVFNEIPVLVLFAVVFLAVLKPF</sequence>
<keyword evidence="5 14" id="KW-1003">Cell membrane</keyword>
<evidence type="ECO:0000256" key="9">
    <source>
        <dbReference type="ARBA" id="ARBA00022989"/>
    </source>
</evidence>
<feature type="binding site" description="axial binding residue" evidence="14">
    <location>
        <position position="83"/>
    </location>
    <ligand>
        <name>heme</name>
        <dbReference type="ChEBI" id="CHEBI:30413"/>
    </ligand>
    <ligandPart>
        <name>Fe</name>
        <dbReference type="ChEBI" id="CHEBI:18248"/>
    </ligandPart>
</feature>
<dbReference type="InterPro" id="IPR005265">
    <property type="entry name" value="HemJ-like"/>
</dbReference>
<dbReference type="PANTHER" id="PTHR40255:SF1">
    <property type="entry name" value="PROTOPORPHYRINOGEN IX OXIDASE"/>
    <property type="match status" value="1"/>
</dbReference>
<dbReference type="eggNOG" id="COG1981">
    <property type="taxonomic scope" value="Bacteria"/>
</dbReference>
<feature type="transmembrane region" description="Helical" evidence="14">
    <location>
        <begin position="48"/>
        <end position="68"/>
    </location>
</feature>
<dbReference type="UniPathway" id="UPA00251">
    <property type="reaction ID" value="UER00324"/>
</dbReference>
<keyword evidence="6 14" id="KW-0349">Heme</keyword>
<keyword evidence="11 14" id="KW-0408">Iron</keyword>
<evidence type="ECO:0000256" key="3">
    <source>
        <dbReference type="ARBA" id="ARBA00006501"/>
    </source>
</evidence>
<protein>
    <recommendedName>
        <fullName evidence="4 14">Protoporphyrinogen IX oxidase</fullName>
        <shortName evidence="14">PPO</shortName>
        <ecNumber evidence="14 15">1.3.99.-</ecNumber>
    </recommendedName>
</protein>
<evidence type="ECO:0000256" key="2">
    <source>
        <dbReference type="ARBA" id="ARBA00005073"/>
    </source>
</evidence>
<comment type="catalytic activity">
    <reaction evidence="13 14 15">
        <text>protoporphyrinogen IX + 3 A = protoporphyrin IX + 3 AH2</text>
        <dbReference type="Rhea" id="RHEA:62000"/>
        <dbReference type="ChEBI" id="CHEBI:13193"/>
        <dbReference type="ChEBI" id="CHEBI:17499"/>
        <dbReference type="ChEBI" id="CHEBI:57306"/>
        <dbReference type="ChEBI" id="CHEBI:57307"/>
    </reaction>
</comment>
<comment type="similarity">
    <text evidence="3 14 15">Belongs to the HemJ family.</text>
</comment>
<evidence type="ECO:0000313" key="16">
    <source>
        <dbReference type="EMBL" id="CAI07086.1"/>
    </source>
</evidence>
<feature type="transmembrane region" description="Helical" evidence="14">
    <location>
        <begin position="80"/>
        <end position="97"/>
    </location>
</feature>
<dbReference type="RefSeq" id="WP_011236811.1">
    <property type="nucleotide sequence ID" value="NC_006513.1"/>
</dbReference>